<keyword evidence="2" id="KW-1185">Reference proteome</keyword>
<gene>
    <name evidence="1" type="ORF">ACFSUT_28020</name>
</gene>
<evidence type="ECO:0000313" key="1">
    <source>
        <dbReference type="EMBL" id="MFD2484155.1"/>
    </source>
</evidence>
<protein>
    <submittedName>
        <fullName evidence="1">Uncharacterized protein</fullName>
    </submittedName>
</protein>
<name>A0ABW5I5I7_9PSEU</name>
<comment type="caution">
    <text evidence="1">The sequence shown here is derived from an EMBL/GenBank/DDBJ whole genome shotgun (WGS) entry which is preliminary data.</text>
</comment>
<dbReference type="EMBL" id="JBHUKQ010000014">
    <property type="protein sequence ID" value="MFD2484155.1"/>
    <property type="molecule type" value="Genomic_DNA"/>
</dbReference>
<evidence type="ECO:0000313" key="2">
    <source>
        <dbReference type="Proteomes" id="UP001597542"/>
    </source>
</evidence>
<accession>A0ABW5I5I7</accession>
<sequence length="87" mass="9321">MSIQEEAESLRAIASSDHLPIGMVRQMQGNLQNIIAEVAHTLGRDSNGTHEIANCIGVASAKFEEVLGALQNVEKAIHDAADYHARG</sequence>
<reference evidence="2" key="1">
    <citation type="journal article" date="2019" name="Int. J. Syst. Evol. Microbiol.">
        <title>The Global Catalogue of Microorganisms (GCM) 10K type strain sequencing project: providing services to taxonomists for standard genome sequencing and annotation.</title>
        <authorList>
            <consortium name="The Broad Institute Genomics Platform"/>
            <consortium name="The Broad Institute Genome Sequencing Center for Infectious Disease"/>
            <person name="Wu L."/>
            <person name="Ma J."/>
        </authorList>
    </citation>
    <scope>NUCLEOTIDE SEQUENCE [LARGE SCALE GENOMIC DNA]</scope>
    <source>
        <strain evidence="2">CGMCC 4.7638</strain>
    </source>
</reference>
<proteinExistence type="predicted"/>
<dbReference type="Proteomes" id="UP001597542">
    <property type="component" value="Unassembled WGS sequence"/>
</dbReference>
<organism evidence="1 2">
    <name type="scientific">Amycolatopsis albidoflavus</name>
    <dbReference type="NCBI Taxonomy" id="102226"/>
    <lineage>
        <taxon>Bacteria</taxon>
        <taxon>Bacillati</taxon>
        <taxon>Actinomycetota</taxon>
        <taxon>Actinomycetes</taxon>
        <taxon>Pseudonocardiales</taxon>
        <taxon>Pseudonocardiaceae</taxon>
        <taxon>Amycolatopsis</taxon>
    </lineage>
</organism>
<dbReference type="RefSeq" id="WP_344283192.1">
    <property type="nucleotide sequence ID" value="NZ_BAAAHV010000022.1"/>
</dbReference>